<evidence type="ECO:0000313" key="2">
    <source>
        <dbReference type="Proteomes" id="UP000008068"/>
    </source>
</evidence>
<dbReference type="EMBL" id="GL379982">
    <property type="protein sequence ID" value="EGT40147.1"/>
    <property type="molecule type" value="Genomic_DNA"/>
</dbReference>
<reference evidence="2" key="1">
    <citation type="submission" date="2011-07" db="EMBL/GenBank/DDBJ databases">
        <authorList>
            <consortium name="Caenorhabditis brenneri Sequencing and Analysis Consortium"/>
            <person name="Wilson R.K."/>
        </authorList>
    </citation>
    <scope>NUCLEOTIDE SEQUENCE [LARGE SCALE GENOMIC DNA]</scope>
    <source>
        <strain evidence="2">PB2801</strain>
    </source>
</reference>
<name>G0NYL9_CAEBE</name>
<dbReference type="HOGENOM" id="CLU_2624182_0_0_1"/>
<evidence type="ECO:0000313" key="1">
    <source>
        <dbReference type="EMBL" id="EGT40147.1"/>
    </source>
</evidence>
<organism evidence="2">
    <name type="scientific">Caenorhabditis brenneri</name>
    <name type="common">Nematode worm</name>
    <dbReference type="NCBI Taxonomy" id="135651"/>
    <lineage>
        <taxon>Eukaryota</taxon>
        <taxon>Metazoa</taxon>
        <taxon>Ecdysozoa</taxon>
        <taxon>Nematoda</taxon>
        <taxon>Chromadorea</taxon>
        <taxon>Rhabditida</taxon>
        <taxon>Rhabditina</taxon>
        <taxon>Rhabditomorpha</taxon>
        <taxon>Rhabditoidea</taxon>
        <taxon>Rhabditidae</taxon>
        <taxon>Peloderinae</taxon>
        <taxon>Caenorhabditis</taxon>
    </lineage>
</organism>
<gene>
    <name evidence="1" type="ORF">CAEBREN_19691</name>
</gene>
<keyword evidence="2" id="KW-1185">Reference proteome</keyword>
<dbReference type="AlphaFoldDB" id="G0NYL9"/>
<sequence length="78" mass="9276">MLQFFQKRYKIISHSILQHILNLSPKNLTKMLEQLRSMLEYADHTQQALISLEYLRSIIIQKPYLSYKSTINLSSHLL</sequence>
<accession>G0NYL9</accession>
<protein>
    <submittedName>
        <fullName evidence="1">Uncharacterized protein</fullName>
    </submittedName>
</protein>
<dbReference type="Proteomes" id="UP000008068">
    <property type="component" value="Unassembled WGS sequence"/>
</dbReference>
<proteinExistence type="predicted"/>
<dbReference type="InParanoid" id="G0NYL9"/>